<keyword evidence="3" id="KW-0863">Zinc-finger</keyword>
<proteinExistence type="inferred from homology"/>
<name>A0AAD9X8K9_9ROSI</name>
<dbReference type="InterPro" id="IPR007650">
    <property type="entry name" value="Zf-FLZ_dom"/>
</dbReference>
<organism evidence="6 7">
    <name type="scientific">Dipteronia dyeriana</name>
    <dbReference type="NCBI Taxonomy" id="168575"/>
    <lineage>
        <taxon>Eukaryota</taxon>
        <taxon>Viridiplantae</taxon>
        <taxon>Streptophyta</taxon>
        <taxon>Embryophyta</taxon>
        <taxon>Tracheophyta</taxon>
        <taxon>Spermatophyta</taxon>
        <taxon>Magnoliopsida</taxon>
        <taxon>eudicotyledons</taxon>
        <taxon>Gunneridae</taxon>
        <taxon>Pentapetalae</taxon>
        <taxon>rosids</taxon>
        <taxon>malvids</taxon>
        <taxon>Sapindales</taxon>
        <taxon>Sapindaceae</taxon>
        <taxon>Hippocastanoideae</taxon>
        <taxon>Acereae</taxon>
        <taxon>Dipteronia</taxon>
    </lineage>
</organism>
<dbReference type="AlphaFoldDB" id="A0AAD9X8K9"/>
<reference evidence="6" key="1">
    <citation type="journal article" date="2023" name="Plant J.">
        <title>Genome sequences and population genomics provide insights into the demographic history, inbreeding, and mutation load of two 'living fossil' tree species of Dipteronia.</title>
        <authorList>
            <person name="Feng Y."/>
            <person name="Comes H.P."/>
            <person name="Chen J."/>
            <person name="Zhu S."/>
            <person name="Lu R."/>
            <person name="Zhang X."/>
            <person name="Li P."/>
            <person name="Qiu J."/>
            <person name="Olsen K.M."/>
            <person name="Qiu Y."/>
        </authorList>
    </citation>
    <scope>NUCLEOTIDE SEQUENCE</scope>
    <source>
        <strain evidence="6">KIB01</strain>
    </source>
</reference>
<evidence type="ECO:0000256" key="1">
    <source>
        <dbReference type="ARBA" id="ARBA00009374"/>
    </source>
</evidence>
<evidence type="ECO:0000313" key="6">
    <source>
        <dbReference type="EMBL" id="KAK2654900.1"/>
    </source>
</evidence>
<protein>
    <recommendedName>
        <fullName evidence="5">FLZ-type domain-containing protein</fullName>
    </recommendedName>
</protein>
<accession>A0AAD9X8K9</accession>
<keyword evidence="7" id="KW-1185">Reference proteome</keyword>
<evidence type="ECO:0000256" key="3">
    <source>
        <dbReference type="ARBA" id="ARBA00022771"/>
    </source>
</evidence>
<comment type="caution">
    <text evidence="6">The sequence shown here is derived from an EMBL/GenBank/DDBJ whole genome shotgun (WGS) entry which is preliminary data.</text>
</comment>
<dbReference type="InterPro" id="IPR044585">
    <property type="entry name" value="FLZ10/11"/>
</dbReference>
<dbReference type="PROSITE" id="PS51795">
    <property type="entry name" value="ZF_FLZ"/>
    <property type="match status" value="1"/>
</dbReference>
<dbReference type="GO" id="GO:0008270">
    <property type="term" value="F:zinc ion binding"/>
    <property type="evidence" value="ECO:0007669"/>
    <property type="project" value="UniProtKB-KW"/>
</dbReference>
<comment type="similarity">
    <text evidence="1">Belongs to the FLZ family.</text>
</comment>
<keyword evidence="2" id="KW-0479">Metal-binding</keyword>
<keyword evidence="3" id="KW-0862">Zinc</keyword>
<evidence type="ECO:0000313" key="7">
    <source>
        <dbReference type="Proteomes" id="UP001280121"/>
    </source>
</evidence>
<dbReference type="Proteomes" id="UP001280121">
    <property type="component" value="Unassembled WGS sequence"/>
</dbReference>
<evidence type="ECO:0000256" key="4">
    <source>
        <dbReference type="PROSITE-ProRule" id="PRU01131"/>
    </source>
</evidence>
<feature type="domain" description="FLZ-type" evidence="5">
    <location>
        <begin position="321"/>
        <end position="365"/>
    </location>
</feature>
<evidence type="ECO:0000259" key="5">
    <source>
        <dbReference type="PROSITE" id="PS51795"/>
    </source>
</evidence>
<sequence>MSDSASGTCIQSDKFGLRKIGSSIFGIVGLSSKGSSDSDSSAWSPTSPLDFRNFVNLSNPFSRKFRKCSTQNCHQKRWNCSKVGLGLINSLAEENKSTDGALDSLKRKTIVFGPQVKLSTLISAVNNNGSIYTYKKSNSLPRNYIVSPKSLTKTPNLQLGSSNGDDWEQEDVHLEPKPYESFVPYFPDSSSPSSCLTGSADNQDSSSKTFYSAERTVGSSAPVVIDRGVQVENYSSGAKSSSLPAVPIGTGQGFVGSLSAREIALSEDYTCITCHGPNPKTTHIFGDCILEGPPVIELANFDRQGVETPQVAKRPTYPSDDFLRFCYLCYRKLERGADIYMYRGEKAFCSIECREVEILAEEEAEECSNSSNSDPGSSYNEDIFIMGLPTIA</sequence>
<gene>
    <name evidence="6" type="ORF">Ddye_014756</name>
</gene>
<dbReference type="PANTHER" id="PTHR46868">
    <property type="entry name" value="FCS-LIKE ZINC FINGER 11"/>
    <property type="match status" value="1"/>
</dbReference>
<dbReference type="PANTHER" id="PTHR46868:SF4">
    <property type="entry name" value="FLZ-TYPE DOMAIN-CONTAINING PROTEIN"/>
    <property type="match status" value="1"/>
</dbReference>
<dbReference type="EMBL" id="JANJYI010000004">
    <property type="protein sequence ID" value="KAK2654900.1"/>
    <property type="molecule type" value="Genomic_DNA"/>
</dbReference>
<feature type="zinc finger region" description="FLZ-type" evidence="4">
    <location>
        <begin position="321"/>
        <end position="365"/>
    </location>
</feature>
<dbReference type="Pfam" id="PF04570">
    <property type="entry name" value="zf-FLZ"/>
    <property type="match status" value="1"/>
</dbReference>
<evidence type="ECO:0000256" key="2">
    <source>
        <dbReference type="ARBA" id="ARBA00022723"/>
    </source>
</evidence>